<feature type="compositionally biased region" description="Basic and acidic residues" evidence="2">
    <location>
        <begin position="189"/>
        <end position="198"/>
    </location>
</feature>
<evidence type="ECO:0000313" key="5">
    <source>
        <dbReference type="Proteomes" id="UP000475325"/>
    </source>
</evidence>
<feature type="compositionally biased region" description="Basic residues" evidence="2">
    <location>
        <begin position="238"/>
        <end position="251"/>
    </location>
</feature>
<feature type="compositionally biased region" description="Basic residues" evidence="2">
    <location>
        <begin position="301"/>
        <end position="316"/>
    </location>
</feature>
<feature type="compositionally biased region" description="Polar residues" evidence="2">
    <location>
        <begin position="201"/>
        <end position="211"/>
    </location>
</feature>
<evidence type="ECO:0000313" key="6">
    <source>
        <dbReference type="Proteomes" id="UP000480548"/>
    </source>
</evidence>
<evidence type="ECO:0000256" key="1">
    <source>
        <dbReference type="SAM" id="Coils"/>
    </source>
</evidence>
<sequence length="468" mass="51503">MFPQARSYKIPSVAASGTIALGRKSNMQTLPAQKTKDIPLVPHTEKKINQETLDLLQNISIRSLWEVTANRKKLFTKTATNRVWVSHLEDIGRGSVGSLLTVGMDNSIDVLHEEMLEQLRGEPKYFNRILGVRNDVFGIQGKDVEVAIMSYQRGAKEIHGCSSTPASSSRNSAGATKIVNGVKGPSTQRKVDRGRPRTSEIAATNCSSQMPASAPSEALGRPLEGLESSEEFELTDRRTRHNDKPRRKGAARYRASPEIELSRSSDVDDPRNIDRDTISTGSWGRGSEIWSTDDGDPLLSNKRRAPKKSRQSKRARTSVNTKATVTPHENQDAAEINGFRNQNTTDDPNTGKMTVRKSSAAREATSPTNTSRGSVASSLPRNQPIQGTPSVESREILNESKALRSLANSHLAASQNSGQKRASLDKKLDAYDGRIEKLTREMDEIKDILKEINGTMRTLLAFCKGQDV</sequence>
<dbReference type="EMBL" id="WIQZ01000124">
    <property type="protein sequence ID" value="KAF3122123.1"/>
    <property type="molecule type" value="Genomic_DNA"/>
</dbReference>
<dbReference type="AlphaFoldDB" id="A0A7C8NLQ8"/>
<organism evidence="4 6">
    <name type="scientific">Orbilia oligospora</name>
    <name type="common">Nematode-trapping fungus</name>
    <name type="synonym">Arthrobotrys oligospora</name>
    <dbReference type="NCBI Taxonomy" id="2813651"/>
    <lineage>
        <taxon>Eukaryota</taxon>
        <taxon>Fungi</taxon>
        <taxon>Dikarya</taxon>
        <taxon>Ascomycota</taxon>
        <taxon>Pezizomycotina</taxon>
        <taxon>Orbiliomycetes</taxon>
        <taxon>Orbiliales</taxon>
        <taxon>Orbiliaceae</taxon>
        <taxon>Orbilia</taxon>
    </lineage>
</organism>
<feature type="compositionally biased region" description="Low complexity" evidence="2">
    <location>
        <begin position="162"/>
        <end position="172"/>
    </location>
</feature>
<comment type="caution">
    <text evidence="4">The sequence shown here is derived from an EMBL/GenBank/DDBJ whole genome shotgun (WGS) entry which is preliminary data.</text>
</comment>
<accession>A0A7C8NLQ8</accession>
<dbReference type="Proteomes" id="UP000475325">
    <property type="component" value="Unassembled WGS sequence"/>
</dbReference>
<evidence type="ECO:0000256" key="2">
    <source>
        <dbReference type="SAM" id="MobiDB-lite"/>
    </source>
</evidence>
<keyword evidence="1" id="KW-0175">Coiled coil</keyword>
<dbReference type="Proteomes" id="UP000480548">
    <property type="component" value="Unassembled WGS sequence"/>
</dbReference>
<reference evidence="5 6" key="1">
    <citation type="submission" date="2019-06" db="EMBL/GenBank/DDBJ databases">
        <authorList>
            <person name="Palmer J.M."/>
        </authorList>
    </citation>
    <scope>NUCLEOTIDE SEQUENCE [LARGE SCALE GENOMIC DNA]</scope>
    <source>
        <strain evidence="3 5">TWF102</strain>
        <strain evidence="4 6">TWF703</strain>
    </source>
</reference>
<feature type="compositionally biased region" description="Polar residues" evidence="2">
    <location>
        <begin position="339"/>
        <end position="352"/>
    </location>
</feature>
<name>A0A7C8NLQ8_ORBOL</name>
<evidence type="ECO:0000313" key="4">
    <source>
        <dbReference type="EMBL" id="KAF3122123.1"/>
    </source>
</evidence>
<gene>
    <name evidence="3" type="ORF">TWF102_006535</name>
    <name evidence="4" type="ORF">TWF703_001505</name>
</gene>
<proteinExistence type="predicted"/>
<dbReference type="EMBL" id="WIQW01000036">
    <property type="protein sequence ID" value="KAF3096687.1"/>
    <property type="molecule type" value="Genomic_DNA"/>
</dbReference>
<feature type="compositionally biased region" description="Polar residues" evidence="2">
    <location>
        <begin position="365"/>
        <end position="391"/>
    </location>
</feature>
<feature type="compositionally biased region" description="Polar residues" evidence="2">
    <location>
        <begin position="317"/>
        <end position="328"/>
    </location>
</feature>
<feature type="coiled-coil region" evidence="1">
    <location>
        <begin position="421"/>
        <end position="455"/>
    </location>
</feature>
<feature type="compositionally biased region" description="Basic and acidic residues" evidence="2">
    <location>
        <begin position="255"/>
        <end position="277"/>
    </location>
</feature>
<feature type="region of interest" description="Disordered" evidence="2">
    <location>
        <begin position="161"/>
        <end position="393"/>
    </location>
</feature>
<evidence type="ECO:0000313" key="3">
    <source>
        <dbReference type="EMBL" id="KAF3096687.1"/>
    </source>
</evidence>
<protein>
    <submittedName>
        <fullName evidence="4">Uncharacterized protein</fullName>
    </submittedName>
</protein>